<keyword evidence="1" id="KW-0732">Signal</keyword>
<dbReference type="Proteomes" id="UP001229862">
    <property type="component" value="Chromosome"/>
</dbReference>
<accession>A0AA51ML57</accession>
<protein>
    <recommendedName>
        <fullName evidence="3">DUF11 domain-containing protein</fullName>
    </recommendedName>
</protein>
<dbReference type="AlphaFoldDB" id="A0AA51ML57"/>
<dbReference type="EMBL" id="CP133217">
    <property type="protein sequence ID" value="WML86427.1"/>
    <property type="molecule type" value="Genomic_DNA"/>
</dbReference>
<evidence type="ECO:0008006" key="3">
    <source>
        <dbReference type="Google" id="ProtNLM"/>
    </source>
</evidence>
<feature type="signal peptide" evidence="1">
    <location>
        <begin position="1"/>
        <end position="27"/>
    </location>
</feature>
<dbReference type="RefSeq" id="WP_308871871.1">
    <property type="nucleotide sequence ID" value="NZ_CP133217.1"/>
</dbReference>
<feature type="chain" id="PRO_5041406186" description="DUF11 domain-containing protein" evidence="1">
    <location>
        <begin position="28"/>
        <end position="167"/>
    </location>
</feature>
<dbReference type="Gene3D" id="2.60.40.740">
    <property type="match status" value="1"/>
</dbReference>
<name>A0AA51ML57_9GAMM</name>
<evidence type="ECO:0000256" key="1">
    <source>
        <dbReference type="SAM" id="SignalP"/>
    </source>
</evidence>
<evidence type="ECO:0000313" key="2">
    <source>
        <dbReference type="EMBL" id="WML86427.1"/>
    </source>
</evidence>
<gene>
    <name evidence="2" type="ORF">RCG00_19320</name>
</gene>
<sequence>MYKKIPLMCLGACGAGILLLSSQAAYASGTQTFSKELLSATTAKTGETVQYRFKLACSSLTSDCGNLTITDTLPVELEAVSCVVPTGFTVTSCAPENPDITITKNDVFNGGDNFVITVNARVKFGVVSGTVLANTATAVITDPDTPENGSFISTANTVTVGSASANW</sequence>
<organism evidence="2">
    <name type="scientific">Thiothrix subterranea</name>
    <dbReference type="NCBI Taxonomy" id="2735563"/>
    <lineage>
        <taxon>Bacteria</taxon>
        <taxon>Pseudomonadati</taxon>
        <taxon>Pseudomonadota</taxon>
        <taxon>Gammaproteobacteria</taxon>
        <taxon>Thiotrichales</taxon>
        <taxon>Thiotrichaceae</taxon>
        <taxon>Thiothrix</taxon>
    </lineage>
</organism>
<proteinExistence type="predicted"/>
<reference evidence="2" key="1">
    <citation type="submission" date="2023-08" db="EMBL/GenBank/DDBJ databases">
        <title>New molecular markers tilS and rpoB for phylogenetic and monitoring studies of the genus Thiothrix biodiversity.</title>
        <authorList>
            <person name="Ravin N.V."/>
            <person name="Smolyakov D."/>
            <person name="Markov N.D."/>
            <person name="Beletsky A.V."/>
            <person name="Mardanov A.V."/>
            <person name="Rudenko T.S."/>
            <person name="Grabovich M.Y."/>
        </authorList>
    </citation>
    <scope>NUCLEOTIDE SEQUENCE</scope>
    <source>
        <strain evidence="2">DNT52</strain>
    </source>
</reference>